<evidence type="ECO:0000313" key="1">
    <source>
        <dbReference type="EMBL" id="GIG13493.1"/>
    </source>
</evidence>
<organism evidence="1 2">
    <name type="scientific">Catellatospora methionotrophica</name>
    <dbReference type="NCBI Taxonomy" id="121620"/>
    <lineage>
        <taxon>Bacteria</taxon>
        <taxon>Bacillati</taxon>
        <taxon>Actinomycetota</taxon>
        <taxon>Actinomycetes</taxon>
        <taxon>Micromonosporales</taxon>
        <taxon>Micromonosporaceae</taxon>
        <taxon>Catellatospora</taxon>
    </lineage>
</organism>
<proteinExistence type="predicted"/>
<gene>
    <name evidence="1" type="ORF">Cme02nite_18250</name>
</gene>
<protein>
    <submittedName>
        <fullName evidence="1">Uncharacterized protein</fullName>
    </submittedName>
</protein>
<reference evidence="1" key="1">
    <citation type="submission" date="2021-01" db="EMBL/GenBank/DDBJ databases">
        <title>Whole genome shotgun sequence of Catellatospora methionotrophica NBRC 14553.</title>
        <authorList>
            <person name="Komaki H."/>
            <person name="Tamura T."/>
        </authorList>
    </citation>
    <scope>NUCLEOTIDE SEQUENCE</scope>
    <source>
        <strain evidence="1">NBRC 14553</strain>
    </source>
</reference>
<name>A0A8J3L350_9ACTN</name>
<comment type="caution">
    <text evidence="1">The sequence shown here is derived from an EMBL/GenBank/DDBJ whole genome shotgun (WGS) entry which is preliminary data.</text>
</comment>
<keyword evidence="2" id="KW-1185">Reference proteome</keyword>
<dbReference type="AlphaFoldDB" id="A0A8J3L350"/>
<evidence type="ECO:0000313" key="2">
    <source>
        <dbReference type="Proteomes" id="UP000660339"/>
    </source>
</evidence>
<dbReference type="Proteomes" id="UP000660339">
    <property type="component" value="Unassembled WGS sequence"/>
</dbReference>
<accession>A0A8J3L350</accession>
<dbReference type="EMBL" id="BONJ01000007">
    <property type="protein sequence ID" value="GIG13493.1"/>
    <property type="molecule type" value="Genomic_DNA"/>
</dbReference>
<dbReference type="AntiFam" id="ANF00237">
    <property type="entry name" value="Shadow ORF (opposite ahcY)"/>
</dbReference>
<sequence length="59" mass="6220">MQRAGDACPRQRLGGGELTAYRHQAGHLVLGELDLLAAERREGKIGDLEVAGGKGAGHR</sequence>